<feature type="region of interest" description="Disordered" evidence="1">
    <location>
        <begin position="1"/>
        <end position="61"/>
    </location>
</feature>
<name>A0A386Z9Z3_9NOCA</name>
<keyword evidence="5" id="KW-1185">Reference proteome</keyword>
<feature type="transmembrane region" description="Helical" evidence="2">
    <location>
        <begin position="89"/>
        <end position="107"/>
    </location>
</feature>
<accession>A0A386Z9Z3</accession>
<dbReference type="RefSeq" id="WP_120736551.1">
    <property type="nucleotide sequence ID" value="NZ_CP032568.1"/>
</dbReference>
<evidence type="ECO:0000256" key="1">
    <source>
        <dbReference type="SAM" id="MobiDB-lite"/>
    </source>
</evidence>
<dbReference type="InterPro" id="IPR025241">
    <property type="entry name" value="DUF4190"/>
</dbReference>
<dbReference type="EMBL" id="CP032568">
    <property type="protein sequence ID" value="AYF74632.1"/>
    <property type="molecule type" value="Genomic_DNA"/>
</dbReference>
<keyword evidence="2" id="KW-0812">Transmembrane</keyword>
<feature type="transmembrane region" description="Helical" evidence="2">
    <location>
        <begin position="119"/>
        <end position="145"/>
    </location>
</feature>
<dbReference type="OrthoDB" id="4557756at2"/>
<dbReference type="SUPFAM" id="SSF81995">
    <property type="entry name" value="beta-sandwich domain of Sec23/24"/>
    <property type="match status" value="1"/>
</dbReference>
<evidence type="ECO:0000313" key="5">
    <source>
        <dbReference type="Proteomes" id="UP000267164"/>
    </source>
</evidence>
<feature type="transmembrane region" description="Helical" evidence="2">
    <location>
        <begin position="66"/>
        <end position="83"/>
    </location>
</feature>
<dbReference type="Proteomes" id="UP000267164">
    <property type="component" value="Chromosome"/>
</dbReference>
<sequence length="192" mass="20327">MNQYPPPGQPEQYGQPGQYGPGHYGQPGQYGQAGQYGQPQQFPGPPPGPHPPPGGSYWQESPQRKGMAITALVFGILGLLTFWTVLLTVVGVLCGLVAIVLGVIALLRARRGRSGGFGMALAGAILGGISLIGGVIVGLLVWIVFKDTGGTDLIDCLQRAGNDQSKVQQCQDEYKQRVEDKFSVTLTPSPAR</sequence>
<organism evidence="4 5">
    <name type="scientific">Nocardia yunnanensis</name>
    <dbReference type="NCBI Taxonomy" id="2382165"/>
    <lineage>
        <taxon>Bacteria</taxon>
        <taxon>Bacillati</taxon>
        <taxon>Actinomycetota</taxon>
        <taxon>Actinomycetes</taxon>
        <taxon>Mycobacteriales</taxon>
        <taxon>Nocardiaceae</taxon>
        <taxon>Nocardia</taxon>
    </lineage>
</organism>
<proteinExistence type="predicted"/>
<evidence type="ECO:0000313" key="4">
    <source>
        <dbReference type="EMBL" id="AYF74632.1"/>
    </source>
</evidence>
<keyword evidence="2" id="KW-1133">Transmembrane helix</keyword>
<reference evidence="4 5" key="1">
    <citation type="submission" date="2018-09" db="EMBL/GenBank/DDBJ databases">
        <title>Nocardia yunnanensis sp. nov., an actinomycete isolated from a soil sample.</title>
        <authorList>
            <person name="Zhang J."/>
        </authorList>
    </citation>
    <scope>NUCLEOTIDE SEQUENCE [LARGE SCALE GENOMIC DNA]</scope>
    <source>
        <strain evidence="4 5">CFHS0054</strain>
    </source>
</reference>
<feature type="compositionally biased region" description="Low complexity" evidence="1">
    <location>
        <begin position="26"/>
        <end position="41"/>
    </location>
</feature>
<keyword evidence="2" id="KW-0472">Membrane</keyword>
<feature type="domain" description="DUF4190" evidence="3">
    <location>
        <begin position="67"/>
        <end position="136"/>
    </location>
</feature>
<protein>
    <submittedName>
        <fullName evidence="4">DUF4190 domain-containing protein</fullName>
    </submittedName>
</protein>
<evidence type="ECO:0000259" key="3">
    <source>
        <dbReference type="Pfam" id="PF13828"/>
    </source>
</evidence>
<dbReference type="Pfam" id="PF13828">
    <property type="entry name" value="DUF4190"/>
    <property type="match status" value="1"/>
</dbReference>
<dbReference type="KEGG" id="nyu:D7D52_13035"/>
<feature type="compositionally biased region" description="Pro residues" evidence="1">
    <location>
        <begin position="42"/>
        <end position="54"/>
    </location>
</feature>
<dbReference type="AlphaFoldDB" id="A0A386Z9Z3"/>
<gene>
    <name evidence="4" type="ORF">D7D52_13035</name>
</gene>
<evidence type="ECO:0000256" key="2">
    <source>
        <dbReference type="SAM" id="Phobius"/>
    </source>
</evidence>